<feature type="transmembrane region" description="Helical" evidence="9">
    <location>
        <begin position="38"/>
        <end position="57"/>
    </location>
</feature>
<evidence type="ECO:0000256" key="7">
    <source>
        <dbReference type="ARBA" id="ARBA00023136"/>
    </source>
</evidence>
<dbReference type="Proteomes" id="UP000738402">
    <property type="component" value="Unassembled WGS sequence"/>
</dbReference>
<evidence type="ECO:0000256" key="4">
    <source>
        <dbReference type="ARBA" id="ARBA00022692"/>
    </source>
</evidence>
<dbReference type="GO" id="GO:0005787">
    <property type="term" value="C:signal peptidase complex"/>
    <property type="evidence" value="ECO:0007669"/>
    <property type="project" value="InterPro"/>
</dbReference>
<evidence type="ECO:0000313" key="12">
    <source>
        <dbReference type="Proteomes" id="UP000697297"/>
    </source>
</evidence>
<dbReference type="InterPro" id="IPR009582">
    <property type="entry name" value="Spc2/SPCS2"/>
</dbReference>
<evidence type="ECO:0000313" key="13">
    <source>
        <dbReference type="Proteomes" id="UP000738402"/>
    </source>
</evidence>
<name>A0AAN6D5V0_9ASCO</name>
<dbReference type="GO" id="GO:0006465">
    <property type="term" value="P:signal peptide processing"/>
    <property type="evidence" value="ECO:0007669"/>
    <property type="project" value="InterPro"/>
</dbReference>
<keyword evidence="5" id="KW-0256">Endoplasmic reticulum</keyword>
<dbReference type="GO" id="GO:0045047">
    <property type="term" value="P:protein targeting to ER"/>
    <property type="evidence" value="ECO:0007669"/>
    <property type="project" value="TreeGrafter"/>
</dbReference>
<gene>
    <name evidence="10" type="ORF">KL933_002936</name>
    <name evidence="11" type="ORF">KL946_003399</name>
</gene>
<dbReference type="Pfam" id="PF06703">
    <property type="entry name" value="SPC25"/>
    <property type="match status" value="1"/>
</dbReference>
<evidence type="ECO:0000256" key="8">
    <source>
        <dbReference type="ARBA" id="ARBA00045608"/>
    </source>
</evidence>
<evidence type="ECO:0000313" key="11">
    <source>
        <dbReference type="EMBL" id="KAG7763959.1"/>
    </source>
</evidence>
<proteinExistence type="inferred from homology"/>
<evidence type="ECO:0000256" key="3">
    <source>
        <dbReference type="ARBA" id="ARBA00017057"/>
    </source>
</evidence>
<keyword evidence="4 9" id="KW-0812">Transmembrane</keyword>
<dbReference type="AlphaFoldDB" id="A0AAN6D5V0"/>
<keyword evidence="7 9" id="KW-0472">Membrane</keyword>
<keyword evidence="6 9" id="KW-1133">Transmembrane helix</keyword>
<feature type="transmembrane region" description="Helical" evidence="9">
    <location>
        <begin position="69"/>
        <end position="90"/>
    </location>
</feature>
<keyword evidence="12" id="KW-1185">Reference proteome</keyword>
<dbReference type="PANTHER" id="PTHR13085:SF0">
    <property type="entry name" value="SIGNAL PEPTIDASE COMPLEX SUBUNIT 2"/>
    <property type="match status" value="1"/>
</dbReference>
<organism evidence="10 13">
    <name type="scientific">Ogataea haglerorum</name>
    <dbReference type="NCBI Taxonomy" id="1937702"/>
    <lineage>
        <taxon>Eukaryota</taxon>
        <taxon>Fungi</taxon>
        <taxon>Dikarya</taxon>
        <taxon>Ascomycota</taxon>
        <taxon>Saccharomycotina</taxon>
        <taxon>Pichiomycetes</taxon>
        <taxon>Pichiales</taxon>
        <taxon>Pichiaceae</taxon>
        <taxon>Ogataea</taxon>
    </lineage>
</organism>
<comment type="caution">
    <text evidence="10">The sequence shown here is derived from an EMBL/GenBank/DDBJ whole genome shotgun (WGS) entry which is preliminary data.</text>
</comment>
<evidence type="ECO:0000256" key="2">
    <source>
        <dbReference type="ARBA" id="ARBA00007324"/>
    </source>
</evidence>
<evidence type="ECO:0000256" key="1">
    <source>
        <dbReference type="ARBA" id="ARBA00004477"/>
    </source>
</evidence>
<accession>A0AAN6D5V0</accession>
<comment type="function">
    <text evidence="8">Component of the signal peptidase complex (SPC) which catalyzes the cleavage of N-terminal signal sequences from nascent proteins as they are translocated into the lumen of the endoplasmic reticulum. Enhances the enzymatic activity of SPC and facilitates the interactions between different components of the translocation site.</text>
</comment>
<dbReference type="PANTHER" id="PTHR13085">
    <property type="entry name" value="MICROSOMAL SIGNAL PEPTIDASE 25 KDA SUBUNIT"/>
    <property type="match status" value="1"/>
</dbReference>
<reference evidence="10 12" key="1">
    <citation type="journal article" date="2021" name="G3 (Bethesda)">
        <title>Genomic diversity, chromosomal rearrangements, and interspecies hybridization in the ogataea polymorpha species complex.</title>
        <authorList>
            <person name="Hanson S.J."/>
            <person name="Cinneide E.O."/>
            <person name="Salzberg L.I."/>
            <person name="Wolfe K.H."/>
            <person name="McGowan J."/>
            <person name="Fitzpatrick D.A."/>
            <person name="Matlin K."/>
        </authorList>
    </citation>
    <scope>NUCLEOTIDE SEQUENCE</scope>
    <source>
        <strain evidence="11">81-436-3</strain>
        <strain evidence="10">83-405-1</strain>
    </source>
</reference>
<protein>
    <recommendedName>
        <fullName evidence="3">Signal peptidase complex subunit 2</fullName>
    </recommendedName>
</protein>
<dbReference type="EMBL" id="JAHLUN010000009">
    <property type="protein sequence ID" value="KAG7763959.1"/>
    <property type="molecule type" value="Genomic_DNA"/>
</dbReference>
<dbReference type="EMBL" id="JAHLUH010000007">
    <property type="protein sequence ID" value="KAG7727227.1"/>
    <property type="molecule type" value="Genomic_DNA"/>
</dbReference>
<evidence type="ECO:0000256" key="9">
    <source>
        <dbReference type="SAM" id="Phobius"/>
    </source>
</evidence>
<evidence type="ECO:0000256" key="5">
    <source>
        <dbReference type="ARBA" id="ARBA00022824"/>
    </source>
</evidence>
<evidence type="ECO:0000313" key="10">
    <source>
        <dbReference type="EMBL" id="KAG7727227.1"/>
    </source>
</evidence>
<comment type="subcellular location">
    <subcellularLocation>
        <location evidence="1">Endoplasmic reticulum membrane</location>
        <topology evidence="1">Multi-pass membrane protein</topology>
    </subcellularLocation>
</comment>
<comment type="similarity">
    <text evidence="2">Belongs to the SPCS2 family.</text>
</comment>
<dbReference type="Proteomes" id="UP000697297">
    <property type="component" value="Unassembled WGS sequence"/>
</dbReference>
<evidence type="ECO:0000256" key="6">
    <source>
        <dbReference type="ARBA" id="ARBA00022989"/>
    </source>
</evidence>
<sequence length="170" mass="19364">MKKVNLYSAIALRNECDEALPEIMAQLGYSQSFFNTDFKLLVGYLSVGASALMYWLEKKYENDFSNSEYVNYTTVLVVLFFILNGIWVGFTKFIEKNVKYVGTKGSKKVTISTKLKSKADPIYYITLADGKSTIQHTLQLPKVFNSDGYLVPTELLKVIEQLVQKLEKNN</sequence>